<organism evidence="2 3">
    <name type="scientific">Lamprobacter modestohalophilus</name>
    <dbReference type="NCBI Taxonomy" id="1064514"/>
    <lineage>
        <taxon>Bacteria</taxon>
        <taxon>Pseudomonadati</taxon>
        <taxon>Pseudomonadota</taxon>
        <taxon>Gammaproteobacteria</taxon>
        <taxon>Chromatiales</taxon>
        <taxon>Chromatiaceae</taxon>
        <taxon>Lamprobacter</taxon>
    </lineage>
</organism>
<dbReference type="Gene3D" id="1.10.30.50">
    <property type="match status" value="1"/>
</dbReference>
<reference evidence="2 3" key="1">
    <citation type="journal article" date="2020" name="Microorganisms">
        <title>Osmotic Adaptation and Compatible Solute Biosynthesis of Phototrophic Bacteria as Revealed from Genome Analyses.</title>
        <authorList>
            <person name="Imhoff J.F."/>
            <person name="Rahn T."/>
            <person name="Kunzel S."/>
            <person name="Keller A."/>
            <person name="Neulinger S.C."/>
        </authorList>
    </citation>
    <scope>NUCLEOTIDE SEQUENCE [LARGE SCALE GENOMIC DNA]</scope>
    <source>
        <strain evidence="2 3">DSM 25653</strain>
    </source>
</reference>
<name>A0A9X1B4B5_9GAMM</name>
<dbReference type="RefSeq" id="WP_200241925.1">
    <property type="nucleotide sequence ID" value="NZ_NRRY01000010.1"/>
</dbReference>
<gene>
    <name evidence="2" type="ORF">CKO42_08305</name>
</gene>
<sequence>MLEHDPAPFPEQDGLNIAALTGLFRNTTNSYKFVFFLALLELLKRHQFDPERPYPYTEITIEMLSAVWFAHTFFKLSFGAQDTITQKLDALGLDFTASESLSTREQSALRRAIANSDLKSALRLMDFVPYRLQIPFLEPQLRDIDKGAWMTFERAMPAIVNSHFQTVRPLYHYDSDNWKECTAIHWHPDWVRYLEQHQGIIHGWACWHWLAYMQRRNPNTPGLPNKLFPPSKRESVNKQSRYWREILNAAGDKPLTCIYTGEPLSPKHFALDHYLPWSFVVHDQLWNLIPAPPAVNASKSNHIPSGDHLRDLVDLQYDGLQIARRIFSPREFDRFTEDYIADLHLPSTETLLNYGELFNAYARTVEPLVTLATNQGFTSGWAYGSDDH</sequence>
<dbReference type="InterPro" id="IPR003615">
    <property type="entry name" value="HNH_nuc"/>
</dbReference>
<feature type="domain" description="HNH nuclease" evidence="1">
    <location>
        <begin position="257"/>
        <end position="304"/>
    </location>
</feature>
<comment type="caution">
    <text evidence="2">The sequence shown here is derived from an EMBL/GenBank/DDBJ whole genome shotgun (WGS) entry which is preliminary data.</text>
</comment>
<proteinExistence type="predicted"/>
<accession>A0A9X1B4B5</accession>
<dbReference type="Pfam" id="PF13395">
    <property type="entry name" value="HNH_4"/>
    <property type="match status" value="1"/>
</dbReference>
<evidence type="ECO:0000313" key="2">
    <source>
        <dbReference type="EMBL" id="MBK1618437.1"/>
    </source>
</evidence>
<keyword evidence="3" id="KW-1185">Reference proteome</keyword>
<dbReference type="Proteomes" id="UP001138768">
    <property type="component" value="Unassembled WGS sequence"/>
</dbReference>
<dbReference type="EMBL" id="NRRY01000010">
    <property type="protein sequence ID" value="MBK1618437.1"/>
    <property type="molecule type" value="Genomic_DNA"/>
</dbReference>
<evidence type="ECO:0000313" key="3">
    <source>
        <dbReference type="Proteomes" id="UP001138768"/>
    </source>
</evidence>
<evidence type="ECO:0000259" key="1">
    <source>
        <dbReference type="Pfam" id="PF13395"/>
    </source>
</evidence>
<protein>
    <recommendedName>
        <fullName evidence="1">HNH nuclease domain-containing protein</fullName>
    </recommendedName>
</protein>
<dbReference type="AlphaFoldDB" id="A0A9X1B4B5"/>